<dbReference type="OrthoDB" id="1947745at2"/>
<evidence type="ECO:0000313" key="4">
    <source>
        <dbReference type="Proteomes" id="UP000276128"/>
    </source>
</evidence>
<reference evidence="3 4" key="1">
    <citation type="submission" date="2018-12" db="EMBL/GenBank/DDBJ databases">
        <title>Bacillus ochoae sp. nov., Paenibacillus whitsoniae sp. nov., Paenibacillus spiritus sp. nov. Isolated from the Mars Exploration Rover during spacecraft assembly.</title>
        <authorList>
            <person name="Seuylemezian A."/>
            <person name="Vaishampayan P."/>
        </authorList>
    </citation>
    <scope>NUCLEOTIDE SEQUENCE [LARGE SCALE GENOMIC DNA]</scope>
    <source>
        <strain evidence="3 4">MER 54</strain>
    </source>
</reference>
<comment type="caution">
    <text evidence="3">The sequence shown here is derived from an EMBL/GenBank/DDBJ whole genome shotgun (WGS) entry which is preliminary data.</text>
</comment>
<name>A0A430JKJ5_9BACL</name>
<feature type="signal peptide" evidence="2">
    <location>
        <begin position="1"/>
        <end position="27"/>
    </location>
</feature>
<proteinExistence type="predicted"/>
<evidence type="ECO:0000256" key="1">
    <source>
        <dbReference type="SAM" id="MobiDB-lite"/>
    </source>
</evidence>
<dbReference type="AlphaFoldDB" id="A0A430JKJ5"/>
<dbReference type="RefSeq" id="WP_126139486.1">
    <property type="nucleotide sequence ID" value="NZ_RXHU01000007.1"/>
</dbReference>
<organism evidence="3 4">
    <name type="scientific">Paenibacillus whitsoniae</name>
    <dbReference type="NCBI Taxonomy" id="2496558"/>
    <lineage>
        <taxon>Bacteria</taxon>
        <taxon>Bacillati</taxon>
        <taxon>Bacillota</taxon>
        <taxon>Bacilli</taxon>
        <taxon>Bacillales</taxon>
        <taxon>Paenibacillaceae</taxon>
        <taxon>Paenibacillus</taxon>
    </lineage>
</organism>
<evidence type="ECO:0000313" key="3">
    <source>
        <dbReference type="EMBL" id="RTE11539.1"/>
    </source>
</evidence>
<evidence type="ECO:0000256" key="2">
    <source>
        <dbReference type="SAM" id="SignalP"/>
    </source>
</evidence>
<keyword evidence="4" id="KW-1185">Reference proteome</keyword>
<gene>
    <name evidence="3" type="ORF">EJQ19_01720</name>
</gene>
<feature type="region of interest" description="Disordered" evidence="1">
    <location>
        <begin position="140"/>
        <end position="161"/>
    </location>
</feature>
<sequence>MLKFKSPNLKFVTVLALVSIICTNGWASTVAAASVESMKALPNIIDSSGNTQQLLNRVTGNVYGSQTKNQIVREVVEQRTSKSKHFLLADGSYQAQISLKDVHYEDENGHWQDIKTDLIDEADLDVATVALSKASAKEVKQLAKDNKDKKSKNQLDRSQTSYRALQIPYDVKIPKQWKQG</sequence>
<accession>A0A430JKJ5</accession>
<keyword evidence="2" id="KW-0732">Signal</keyword>
<feature type="compositionally biased region" description="Basic and acidic residues" evidence="1">
    <location>
        <begin position="140"/>
        <end position="155"/>
    </location>
</feature>
<feature type="chain" id="PRO_5038468024" evidence="2">
    <location>
        <begin position="28"/>
        <end position="180"/>
    </location>
</feature>
<dbReference type="EMBL" id="RXHU01000007">
    <property type="protein sequence ID" value="RTE11539.1"/>
    <property type="molecule type" value="Genomic_DNA"/>
</dbReference>
<dbReference type="Proteomes" id="UP000276128">
    <property type="component" value="Unassembled WGS sequence"/>
</dbReference>
<protein>
    <submittedName>
        <fullName evidence="3">Uncharacterized protein</fullName>
    </submittedName>
</protein>